<feature type="transmembrane region" description="Helical" evidence="2">
    <location>
        <begin position="83"/>
        <end position="107"/>
    </location>
</feature>
<dbReference type="EMBL" id="JACAZI010000002">
    <property type="protein sequence ID" value="KAF7368602.1"/>
    <property type="molecule type" value="Genomic_DNA"/>
</dbReference>
<keyword evidence="2" id="KW-0812">Transmembrane</keyword>
<evidence type="ECO:0000313" key="4">
    <source>
        <dbReference type="Proteomes" id="UP000620124"/>
    </source>
</evidence>
<feature type="transmembrane region" description="Helical" evidence="2">
    <location>
        <begin position="524"/>
        <end position="545"/>
    </location>
</feature>
<accession>A0A8H6Z0W3</accession>
<feature type="transmembrane region" description="Helical" evidence="2">
    <location>
        <begin position="144"/>
        <end position="165"/>
    </location>
</feature>
<dbReference type="Proteomes" id="UP000620124">
    <property type="component" value="Unassembled WGS sequence"/>
</dbReference>
<evidence type="ECO:0008006" key="5">
    <source>
        <dbReference type="Google" id="ProtNLM"/>
    </source>
</evidence>
<evidence type="ECO:0000256" key="1">
    <source>
        <dbReference type="SAM" id="MobiDB-lite"/>
    </source>
</evidence>
<name>A0A8H6Z0W3_9AGAR</name>
<protein>
    <recommendedName>
        <fullName evidence="5">Transmembrane protein</fullName>
    </recommendedName>
</protein>
<proteinExistence type="predicted"/>
<comment type="caution">
    <text evidence="3">The sequence shown here is derived from an EMBL/GenBank/DDBJ whole genome shotgun (WGS) entry which is preliminary data.</text>
</comment>
<evidence type="ECO:0000256" key="2">
    <source>
        <dbReference type="SAM" id="Phobius"/>
    </source>
</evidence>
<gene>
    <name evidence="3" type="ORF">MVEN_00184100</name>
</gene>
<dbReference type="AlphaFoldDB" id="A0A8H6Z0W3"/>
<reference evidence="3" key="1">
    <citation type="submission" date="2020-05" db="EMBL/GenBank/DDBJ databases">
        <title>Mycena genomes resolve the evolution of fungal bioluminescence.</title>
        <authorList>
            <person name="Tsai I.J."/>
        </authorList>
    </citation>
    <scope>NUCLEOTIDE SEQUENCE</scope>
    <source>
        <strain evidence="3">CCC161011</strain>
    </source>
</reference>
<keyword evidence="2" id="KW-0472">Membrane</keyword>
<keyword evidence="4" id="KW-1185">Reference proteome</keyword>
<feature type="region of interest" description="Disordered" evidence="1">
    <location>
        <begin position="1"/>
        <end position="21"/>
    </location>
</feature>
<sequence>MSSDTTYAKPEDTSNTVQPRGKRDVKLETNEFLSILSGWQTVVILGHIALQVLAWTFFIEVERRGVMPAPHPLTSLANKHPRFATQIVTLVSTALAACSSFLFSFSVRKSITIRLQRPVSLTSFQCAMKISSLSLILSPRKWKWTVTSIALVLITGVQTSCWTTLLTPIQVTIGTPLSGSELDLSSPLLKQAQTTGVLDNCETSPSRLTSFVLGQTDSGYAAVEGNMSLPASFTAIGRNFETSTAGVYPMTMFDVDASSLFPGMTTIPGTLTPVGVVPDGFSQTYSMMQQGFTADVSCTFSNNTPPVQKDVMRGSGDKDEIVHVTMTSDCAGRQEPDLNTVSVYVGGESHSLLMVGCGTGENYTLAFSSSPVIAVIGKSPISCTFTPRITTVKVDYPSMNISSKAILTKTNDAGAILDVDGPAGLSALQTLYRAFYYGQGSESNRIHEQFVDLIGTNPTPETVLRSMEEYIRGVVEYSGTLLRACLSGRNGTFPDGVPANMTIRTTGMLYTQTLGWNRWSAREYWILFPGTLVALSTITIVLVAVGKHAGKTPRVPFNPSNGVHLIALSVVGDLRDRFTGTEEEDLERAESFQVVLGHIPGQGPALLCA</sequence>
<evidence type="ECO:0000313" key="3">
    <source>
        <dbReference type="EMBL" id="KAF7368602.1"/>
    </source>
</evidence>
<feature type="transmembrane region" description="Helical" evidence="2">
    <location>
        <begin position="32"/>
        <end position="58"/>
    </location>
</feature>
<dbReference type="OrthoDB" id="2886344at2759"/>
<keyword evidence="2" id="KW-1133">Transmembrane helix</keyword>
<organism evidence="3 4">
    <name type="scientific">Mycena venus</name>
    <dbReference type="NCBI Taxonomy" id="2733690"/>
    <lineage>
        <taxon>Eukaryota</taxon>
        <taxon>Fungi</taxon>
        <taxon>Dikarya</taxon>
        <taxon>Basidiomycota</taxon>
        <taxon>Agaricomycotina</taxon>
        <taxon>Agaricomycetes</taxon>
        <taxon>Agaricomycetidae</taxon>
        <taxon>Agaricales</taxon>
        <taxon>Marasmiineae</taxon>
        <taxon>Mycenaceae</taxon>
        <taxon>Mycena</taxon>
    </lineage>
</organism>